<evidence type="ECO:0000313" key="5">
    <source>
        <dbReference type="EMBL" id="MDQ1106226.1"/>
    </source>
</evidence>
<evidence type="ECO:0000256" key="1">
    <source>
        <dbReference type="ARBA" id="ARBA00023015"/>
    </source>
</evidence>
<evidence type="ECO:0000256" key="2">
    <source>
        <dbReference type="ARBA" id="ARBA00023125"/>
    </source>
</evidence>
<dbReference type="Pfam" id="PF12802">
    <property type="entry name" value="MarR_2"/>
    <property type="match status" value="1"/>
</dbReference>
<reference evidence="5" key="1">
    <citation type="submission" date="2023-07" db="EMBL/GenBank/DDBJ databases">
        <title>Functional and genomic diversity of the sorghum phyllosphere microbiome.</title>
        <authorList>
            <person name="Shade A."/>
        </authorList>
    </citation>
    <scope>NUCLEOTIDE SEQUENCE</scope>
    <source>
        <strain evidence="5">SORGH_AS_1067</strain>
    </source>
</reference>
<dbReference type="AlphaFoldDB" id="A0AAJ1U8C3"/>
<feature type="domain" description="HTH marR-type" evidence="4">
    <location>
        <begin position="1"/>
        <end position="142"/>
    </location>
</feature>
<evidence type="ECO:0000256" key="3">
    <source>
        <dbReference type="ARBA" id="ARBA00023163"/>
    </source>
</evidence>
<evidence type="ECO:0000313" key="6">
    <source>
        <dbReference type="Proteomes" id="UP001239215"/>
    </source>
</evidence>
<accession>A0AAJ1U8C3</accession>
<gene>
    <name evidence="5" type="ORF">QE405_003510</name>
</gene>
<dbReference type="PRINTS" id="PR00598">
    <property type="entry name" value="HTHMARR"/>
</dbReference>
<dbReference type="PANTHER" id="PTHR33164">
    <property type="entry name" value="TRANSCRIPTIONAL REGULATOR, MARR FAMILY"/>
    <property type="match status" value="1"/>
</dbReference>
<organism evidence="5 6">
    <name type="scientific">Nocardioides zeae</name>
    <dbReference type="NCBI Taxonomy" id="1457234"/>
    <lineage>
        <taxon>Bacteria</taxon>
        <taxon>Bacillati</taxon>
        <taxon>Actinomycetota</taxon>
        <taxon>Actinomycetes</taxon>
        <taxon>Propionibacteriales</taxon>
        <taxon>Nocardioidaceae</taxon>
        <taxon>Nocardioides</taxon>
    </lineage>
</organism>
<dbReference type="EMBL" id="JAUTAN010000001">
    <property type="protein sequence ID" value="MDQ1106226.1"/>
    <property type="molecule type" value="Genomic_DNA"/>
</dbReference>
<keyword evidence="2 5" id="KW-0238">DNA-binding</keyword>
<name>A0AAJ1U8C3_9ACTN</name>
<proteinExistence type="predicted"/>
<dbReference type="InterPro" id="IPR023187">
    <property type="entry name" value="Tscrpt_reg_MarR-type_CS"/>
</dbReference>
<sequence>MAGELRPGWHMSETLEALRTLLDRSAAVHRVVARGAGLGDHEMAVLQHLVPGPVGPAQIARRLEVTSAAATGIVDRLVARGYVERRPHAADRRRTEVHLTETGRVELRGRLMPMFRAVLALDDQFDEAERAVVARYLRGAIAALDEVAGRGGEPRGT</sequence>
<dbReference type="SUPFAM" id="SSF46785">
    <property type="entry name" value="Winged helix' DNA-binding domain"/>
    <property type="match status" value="1"/>
</dbReference>
<comment type="caution">
    <text evidence="5">The sequence shown here is derived from an EMBL/GenBank/DDBJ whole genome shotgun (WGS) entry which is preliminary data.</text>
</comment>
<protein>
    <submittedName>
        <fullName evidence="5">DNA-binding MarR family transcriptional regulator</fullName>
    </submittedName>
</protein>
<dbReference type="Gene3D" id="1.10.10.10">
    <property type="entry name" value="Winged helix-like DNA-binding domain superfamily/Winged helix DNA-binding domain"/>
    <property type="match status" value="1"/>
</dbReference>
<keyword evidence="3" id="KW-0804">Transcription</keyword>
<dbReference type="PROSITE" id="PS50995">
    <property type="entry name" value="HTH_MARR_2"/>
    <property type="match status" value="1"/>
</dbReference>
<dbReference type="SMART" id="SM00347">
    <property type="entry name" value="HTH_MARR"/>
    <property type="match status" value="1"/>
</dbReference>
<evidence type="ECO:0000259" key="4">
    <source>
        <dbReference type="PROSITE" id="PS50995"/>
    </source>
</evidence>
<dbReference type="InterPro" id="IPR039422">
    <property type="entry name" value="MarR/SlyA-like"/>
</dbReference>
<dbReference type="GO" id="GO:0003677">
    <property type="term" value="F:DNA binding"/>
    <property type="evidence" value="ECO:0007669"/>
    <property type="project" value="UniProtKB-KW"/>
</dbReference>
<dbReference type="GO" id="GO:0006950">
    <property type="term" value="P:response to stress"/>
    <property type="evidence" value="ECO:0007669"/>
    <property type="project" value="TreeGrafter"/>
</dbReference>
<dbReference type="GO" id="GO:0003700">
    <property type="term" value="F:DNA-binding transcription factor activity"/>
    <property type="evidence" value="ECO:0007669"/>
    <property type="project" value="InterPro"/>
</dbReference>
<dbReference type="InterPro" id="IPR036388">
    <property type="entry name" value="WH-like_DNA-bd_sf"/>
</dbReference>
<dbReference type="Proteomes" id="UP001239215">
    <property type="component" value="Unassembled WGS sequence"/>
</dbReference>
<dbReference type="InterPro" id="IPR000835">
    <property type="entry name" value="HTH_MarR-typ"/>
</dbReference>
<dbReference type="InterPro" id="IPR036390">
    <property type="entry name" value="WH_DNA-bd_sf"/>
</dbReference>
<dbReference type="PROSITE" id="PS01117">
    <property type="entry name" value="HTH_MARR_1"/>
    <property type="match status" value="1"/>
</dbReference>
<keyword evidence="1" id="KW-0805">Transcription regulation</keyword>
<dbReference type="PANTHER" id="PTHR33164:SF104">
    <property type="entry name" value="TRANSCRIPTIONAL REGULATORY PROTEIN"/>
    <property type="match status" value="1"/>
</dbReference>